<feature type="transmembrane region" description="Helical" evidence="1">
    <location>
        <begin position="163"/>
        <end position="182"/>
    </location>
</feature>
<evidence type="ECO:0000259" key="2">
    <source>
        <dbReference type="Pfam" id="PF01757"/>
    </source>
</evidence>
<organism evidence="3 4">
    <name type="scientific">Neomicrococcus aestuarii</name>
    <dbReference type="NCBI Taxonomy" id="556325"/>
    <lineage>
        <taxon>Bacteria</taxon>
        <taxon>Bacillati</taxon>
        <taxon>Actinomycetota</taxon>
        <taxon>Actinomycetes</taxon>
        <taxon>Micrococcales</taxon>
        <taxon>Micrococcaceae</taxon>
        <taxon>Neomicrococcus</taxon>
    </lineage>
</organism>
<evidence type="ECO:0000313" key="3">
    <source>
        <dbReference type="EMBL" id="MBB5511458.1"/>
    </source>
</evidence>
<proteinExistence type="predicted"/>
<accession>A0A7W8WZ49</accession>
<feature type="transmembrane region" description="Helical" evidence="1">
    <location>
        <begin position="189"/>
        <end position="208"/>
    </location>
</feature>
<protein>
    <submittedName>
        <fullName evidence="3">Peptidoglycan/LPS O-acetylase OafA/YrhL</fullName>
    </submittedName>
</protein>
<feature type="transmembrane region" description="Helical" evidence="1">
    <location>
        <begin position="319"/>
        <end position="337"/>
    </location>
</feature>
<dbReference type="Pfam" id="PF01757">
    <property type="entry name" value="Acyl_transf_3"/>
    <property type="match status" value="1"/>
</dbReference>
<dbReference type="AlphaFoldDB" id="A0A7W8WZ49"/>
<dbReference type="InterPro" id="IPR050879">
    <property type="entry name" value="Acyltransferase_3"/>
</dbReference>
<feature type="transmembrane region" description="Helical" evidence="1">
    <location>
        <begin position="214"/>
        <end position="234"/>
    </location>
</feature>
<name>A0A7W8WZ49_9MICC</name>
<evidence type="ECO:0000313" key="4">
    <source>
        <dbReference type="Proteomes" id="UP000580797"/>
    </source>
</evidence>
<feature type="domain" description="Acyltransferase 3" evidence="2">
    <location>
        <begin position="26"/>
        <end position="337"/>
    </location>
</feature>
<keyword evidence="1" id="KW-0472">Membrane</keyword>
<comment type="caution">
    <text evidence="3">The sequence shown here is derived from an EMBL/GenBank/DDBJ whole genome shotgun (WGS) entry which is preliminary data.</text>
</comment>
<reference evidence="3 4" key="1">
    <citation type="submission" date="2020-08" db="EMBL/GenBank/DDBJ databases">
        <title>Sequencing the genomes of 1000 actinobacteria strains.</title>
        <authorList>
            <person name="Klenk H.-P."/>
        </authorList>
    </citation>
    <scope>NUCLEOTIDE SEQUENCE [LARGE SCALE GENOMIC DNA]</scope>
    <source>
        <strain evidence="3 4">DSM 105783</strain>
    </source>
</reference>
<dbReference type="InterPro" id="IPR002656">
    <property type="entry name" value="Acyl_transf_3_dom"/>
</dbReference>
<evidence type="ECO:0000256" key="1">
    <source>
        <dbReference type="SAM" id="Phobius"/>
    </source>
</evidence>
<dbReference type="Proteomes" id="UP000580797">
    <property type="component" value="Unassembled WGS sequence"/>
</dbReference>
<keyword evidence="1" id="KW-0812">Transmembrane</keyword>
<dbReference type="GO" id="GO:0016747">
    <property type="term" value="F:acyltransferase activity, transferring groups other than amino-acyl groups"/>
    <property type="evidence" value="ECO:0007669"/>
    <property type="project" value="InterPro"/>
</dbReference>
<dbReference type="EMBL" id="JACHDR010000001">
    <property type="protein sequence ID" value="MBB5511458.1"/>
    <property type="molecule type" value="Genomic_DNA"/>
</dbReference>
<feature type="transmembrane region" description="Helical" evidence="1">
    <location>
        <begin position="97"/>
        <end position="116"/>
    </location>
</feature>
<sequence>MAFMSTSKQPHLRKSLGEALSDRNNILNLVRLVLAASVIVAHAWPLTGSLVTPGLEFLGVIAVEGFFIISGYLIVASRMNSGFVSFIWKRIIRIMPGYWMVLLLIGFVFSPLASWMGNTALNVESSVNYVVSNWFLNIRQWGIEGTLESVPYPNAWNGSLWTLWYEFRAYLAIGIVLSVGWIRRKSSWGLPLMFVLSVVVWALFRGPLEVSTNSYLAVVRLGSYFLAGAAFYALRKVLPIRFSWILAAMLMYLALFQIGWNSFYGHIPLGYLLLAAGSLSWKNLTTKNDLSYGVYIYAFPVQQLLVLGGSANLGLVSNILLTLLITLAMAWLSWVLVERPALRFKDLPDKLRNRNRRTSSI</sequence>
<keyword evidence="1" id="KW-1133">Transmembrane helix</keyword>
<gene>
    <name evidence="3" type="ORF">HD598_000145</name>
</gene>
<feature type="transmembrane region" description="Helical" evidence="1">
    <location>
        <begin position="26"/>
        <end position="45"/>
    </location>
</feature>
<feature type="transmembrane region" description="Helical" evidence="1">
    <location>
        <begin position="241"/>
        <end position="258"/>
    </location>
</feature>
<feature type="transmembrane region" description="Helical" evidence="1">
    <location>
        <begin position="57"/>
        <end position="76"/>
    </location>
</feature>
<dbReference type="PANTHER" id="PTHR23028">
    <property type="entry name" value="ACETYLTRANSFERASE"/>
    <property type="match status" value="1"/>
</dbReference>